<dbReference type="Proteomes" id="UP000818624">
    <property type="component" value="Chromosome 5"/>
</dbReference>
<evidence type="ECO:0000313" key="13">
    <source>
        <dbReference type="EMBL" id="WFD49595.1"/>
    </source>
</evidence>
<comment type="similarity">
    <text evidence="9">Belongs to the AB hydrolase superfamily. Lipase family. Class Lip subfamily.</text>
</comment>
<evidence type="ECO:0000256" key="1">
    <source>
        <dbReference type="ARBA" id="ARBA00001024"/>
    </source>
</evidence>
<comment type="catalytic activity">
    <reaction evidence="11">
        <text>a monoacylglycerol + H2O = glycerol + a fatty acid + H(+)</text>
        <dbReference type="Rhea" id="RHEA:15245"/>
        <dbReference type="ChEBI" id="CHEBI:15377"/>
        <dbReference type="ChEBI" id="CHEBI:15378"/>
        <dbReference type="ChEBI" id="CHEBI:17408"/>
        <dbReference type="ChEBI" id="CHEBI:17754"/>
        <dbReference type="ChEBI" id="CHEBI:28868"/>
    </reaction>
</comment>
<organism evidence="13 14">
    <name type="scientific">Malassezia furfur</name>
    <name type="common">Pityriasis versicolor infection agent</name>
    <name type="synonym">Pityrosporum furfur</name>
    <dbReference type="NCBI Taxonomy" id="55194"/>
    <lineage>
        <taxon>Eukaryota</taxon>
        <taxon>Fungi</taxon>
        <taxon>Dikarya</taxon>
        <taxon>Basidiomycota</taxon>
        <taxon>Ustilaginomycotina</taxon>
        <taxon>Malasseziomycetes</taxon>
        <taxon>Malasseziales</taxon>
        <taxon>Malasseziaceae</taxon>
        <taxon>Malassezia</taxon>
    </lineage>
</organism>
<evidence type="ECO:0000256" key="2">
    <source>
        <dbReference type="ARBA" id="ARBA00004613"/>
    </source>
</evidence>
<accession>A0ABY8F077</accession>
<evidence type="ECO:0000256" key="3">
    <source>
        <dbReference type="ARBA" id="ARBA00013279"/>
    </source>
</evidence>
<dbReference type="PANTHER" id="PTHR34853">
    <property type="match status" value="1"/>
</dbReference>
<evidence type="ECO:0000256" key="7">
    <source>
        <dbReference type="ARBA" id="ARBA00023026"/>
    </source>
</evidence>
<keyword evidence="5" id="KW-0378">Hydrolase</keyword>
<keyword evidence="12" id="KW-0732">Signal</keyword>
<evidence type="ECO:0000256" key="5">
    <source>
        <dbReference type="ARBA" id="ARBA00022801"/>
    </source>
</evidence>
<keyword evidence="6" id="KW-0442">Lipid degradation</keyword>
<keyword evidence="7" id="KW-0843">Virulence</keyword>
<evidence type="ECO:0000256" key="10">
    <source>
        <dbReference type="ARBA" id="ARBA00047591"/>
    </source>
</evidence>
<dbReference type="PANTHER" id="PTHR34853:SF1">
    <property type="entry name" value="LIPASE 5"/>
    <property type="match status" value="1"/>
</dbReference>
<proteinExistence type="inferred from homology"/>
<evidence type="ECO:0000256" key="9">
    <source>
        <dbReference type="ARBA" id="ARBA00043986"/>
    </source>
</evidence>
<dbReference type="EC" id="3.1.1.3" evidence="3"/>
<evidence type="ECO:0000256" key="8">
    <source>
        <dbReference type="ARBA" id="ARBA00023098"/>
    </source>
</evidence>
<evidence type="ECO:0000256" key="6">
    <source>
        <dbReference type="ARBA" id="ARBA00022963"/>
    </source>
</evidence>
<dbReference type="InterPro" id="IPR029058">
    <property type="entry name" value="AB_hydrolase_fold"/>
</dbReference>
<dbReference type="EMBL" id="CP046238">
    <property type="protein sequence ID" value="WFD49595.1"/>
    <property type="molecule type" value="Genomic_DNA"/>
</dbReference>
<dbReference type="SUPFAM" id="SSF53474">
    <property type="entry name" value="alpha/beta-Hydrolases"/>
    <property type="match status" value="1"/>
</dbReference>
<comment type="catalytic activity">
    <reaction evidence="10">
        <text>a diacylglycerol + H2O = a monoacylglycerol + a fatty acid + H(+)</text>
        <dbReference type="Rhea" id="RHEA:32731"/>
        <dbReference type="ChEBI" id="CHEBI:15377"/>
        <dbReference type="ChEBI" id="CHEBI:15378"/>
        <dbReference type="ChEBI" id="CHEBI:17408"/>
        <dbReference type="ChEBI" id="CHEBI:18035"/>
        <dbReference type="ChEBI" id="CHEBI:28868"/>
    </reaction>
</comment>
<comment type="catalytic activity">
    <reaction evidence="1">
        <text>a triacylglycerol + H2O = a diacylglycerol + a fatty acid + H(+)</text>
        <dbReference type="Rhea" id="RHEA:12044"/>
        <dbReference type="ChEBI" id="CHEBI:15377"/>
        <dbReference type="ChEBI" id="CHEBI:15378"/>
        <dbReference type="ChEBI" id="CHEBI:17855"/>
        <dbReference type="ChEBI" id="CHEBI:18035"/>
        <dbReference type="ChEBI" id="CHEBI:28868"/>
        <dbReference type="EC" id="3.1.1.3"/>
    </reaction>
</comment>
<evidence type="ECO:0000256" key="4">
    <source>
        <dbReference type="ARBA" id="ARBA00022525"/>
    </source>
</evidence>
<reference evidence="13 14" key="1">
    <citation type="journal article" date="2020" name="Elife">
        <title>Loss of centromere function drives karyotype evolution in closely related Malassezia species.</title>
        <authorList>
            <person name="Sankaranarayanan S.R."/>
            <person name="Ianiri G."/>
            <person name="Coelho M.A."/>
            <person name="Reza M.H."/>
            <person name="Thimmappa B.C."/>
            <person name="Ganguly P."/>
            <person name="Vadnala R.N."/>
            <person name="Sun S."/>
            <person name="Siddharthan R."/>
            <person name="Tellgren-Roth C."/>
            <person name="Dawson T.L."/>
            <person name="Heitman J."/>
            <person name="Sanyal K."/>
        </authorList>
    </citation>
    <scope>NUCLEOTIDE SEQUENCE [LARGE SCALE GENOMIC DNA]</scope>
    <source>
        <strain evidence="13">CBS14141</strain>
    </source>
</reference>
<keyword evidence="8" id="KW-0443">Lipid metabolism</keyword>
<dbReference type="Gene3D" id="3.40.50.1820">
    <property type="entry name" value="alpha/beta hydrolase"/>
    <property type="match status" value="1"/>
</dbReference>
<dbReference type="InterPro" id="IPR005152">
    <property type="entry name" value="Lipase_secreted"/>
</dbReference>
<evidence type="ECO:0000313" key="14">
    <source>
        <dbReference type="Proteomes" id="UP000818624"/>
    </source>
</evidence>
<comment type="subcellular location">
    <subcellularLocation>
        <location evidence="2">Secreted</location>
    </subcellularLocation>
</comment>
<dbReference type="PIRSF" id="PIRSF029171">
    <property type="entry name" value="Esterase_LipA"/>
    <property type="match status" value="1"/>
</dbReference>
<evidence type="ECO:0000256" key="11">
    <source>
        <dbReference type="ARBA" id="ARBA00048461"/>
    </source>
</evidence>
<name>A0ABY8F077_MALFU</name>
<evidence type="ECO:0000256" key="12">
    <source>
        <dbReference type="SAM" id="SignalP"/>
    </source>
</evidence>
<dbReference type="Gene3D" id="1.10.260.130">
    <property type="match status" value="1"/>
</dbReference>
<protein>
    <recommendedName>
        <fullName evidence="3">triacylglycerol lipase</fullName>
        <ecNumber evidence="3">3.1.1.3</ecNumber>
    </recommendedName>
</protein>
<keyword evidence="14" id="KW-1185">Reference proteome</keyword>
<feature type="chain" id="PRO_5047352125" description="triacylglycerol lipase" evidence="12">
    <location>
        <begin position="19"/>
        <end position="466"/>
    </location>
</feature>
<keyword evidence="4" id="KW-0964">Secreted</keyword>
<sequence>MRSLLLVFVALCVRLVAAAAVAAPLERRADILSPKNDPFYKAPEGWESEAPGTVLRSRKIVPTLLTFDKINVEHAYEILYRTTGTFESDPAVTVTTVLVPYNAKRDKLVNALTYVDADGSECALSYSIRKGSEFPGDIVKDYQLLLVEQILEAGYIVTLPDYQGKNRAFGVGPLAGRQSLDGVKATLQFDRLNLKANSPVVTTGYSGGAIASGWTAALHPSYASSVNAKGFAMGGTPANITGTLLKLDKGLFSAFAIAGLTGISYANDNLLEWLSPRLTAKGRRAIEFARSHCLVSTLLRYPFSRVVSDDFIRGGSHLLEEPIVTNILKDYVMGAKKSQTPSAPVFMYHGVNDEVIPYGDAIKAGEMWAAHGADVLFQSNTFPTLGHATTEMVNVPNVLFFIEDRFANKPFAKGYRHEYINNPLDNARVREQGLQDLVDQIENIVGDKIGPNDRAIREHIRAHAHA</sequence>
<dbReference type="Pfam" id="PF03583">
    <property type="entry name" value="LIP"/>
    <property type="match status" value="1"/>
</dbReference>
<gene>
    <name evidence="13" type="ORF">GLX27_004279</name>
</gene>
<feature type="signal peptide" evidence="12">
    <location>
        <begin position="1"/>
        <end position="18"/>
    </location>
</feature>